<comment type="caution">
    <text evidence="2">The sequence shown here is derived from an EMBL/GenBank/DDBJ whole genome shotgun (WGS) entry which is preliminary data.</text>
</comment>
<gene>
    <name evidence="2" type="ORF">F7725_016820</name>
</gene>
<proteinExistence type="predicted"/>
<keyword evidence="3" id="KW-1185">Reference proteome</keyword>
<organism evidence="2 3">
    <name type="scientific">Dissostichus mawsoni</name>
    <name type="common">Antarctic cod</name>
    <dbReference type="NCBI Taxonomy" id="36200"/>
    <lineage>
        <taxon>Eukaryota</taxon>
        <taxon>Metazoa</taxon>
        <taxon>Chordata</taxon>
        <taxon>Craniata</taxon>
        <taxon>Vertebrata</taxon>
        <taxon>Euteleostomi</taxon>
        <taxon>Actinopterygii</taxon>
        <taxon>Neopterygii</taxon>
        <taxon>Teleostei</taxon>
        <taxon>Neoteleostei</taxon>
        <taxon>Acanthomorphata</taxon>
        <taxon>Eupercaria</taxon>
        <taxon>Perciformes</taxon>
        <taxon>Notothenioidei</taxon>
        <taxon>Nototheniidae</taxon>
        <taxon>Dissostichus</taxon>
    </lineage>
</organism>
<evidence type="ECO:0000313" key="3">
    <source>
        <dbReference type="Proteomes" id="UP000518266"/>
    </source>
</evidence>
<feature type="non-terminal residue" evidence="2">
    <location>
        <position position="295"/>
    </location>
</feature>
<feature type="region of interest" description="Disordered" evidence="1">
    <location>
        <begin position="87"/>
        <end position="106"/>
    </location>
</feature>
<evidence type="ECO:0000313" key="2">
    <source>
        <dbReference type="EMBL" id="KAF3856097.1"/>
    </source>
</evidence>
<feature type="compositionally biased region" description="Low complexity" evidence="1">
    <location>
        <begin position="87"/>
        <end position="100"/>
    </location>
</feature>
<reference evidence="2 3" key="1">
    <citation type="submission" date="2020-03" db="EMBL/GenBank/DDBJ databases">
        <title>Dissostichus mawsoni Genome sequencing and assembly.</title>
        <authorList>
            <person name="Park H."/>
        </authorList>
    </citation>
    <scope>NUCLEOTIDE SEQUENCE [LARGE SCALE GENOMIC DNA]</scope>
    <source>
        <strain evidence="2">DM0001</strain>
        <tissue evidence="2">Muscle</tissue>
    </source>
</reference>
<accession>A0A7J5Z5M3</accession>
<dbReference type="AlphaFoldDB" id="A0A7J5Z5M3"/>
<evidence type="ECO:0000256" key="1">
    <source>
        <dbReference type="SAM" id="MobiDB-lite"/>
    </source>
</evidence>
<dbReference type="EMBL" id="JAAKFY010000006">
    <property type="protein sequence ID" value="KAF3856097.1"/>
    <property type="molecule type" value="Genomic_DNA"/>
</dbReference>
<name>A0A7J5Z5M3_DISMA</name>
<sequence length="295" mass="32211">MQQCRALICLWDWEMGSVTGHHQPVFSEELCECSELIAPSADGAEEKDSTKWSYSCSLFGLSFPLHADKRVQGVISLRSNGHLFYSSSSVGRSSSRSRSSLGNGRLCVAPDRRDTDRMSSSRSVGSSFTCTWWLKEQTDVSEARGQVCEGDEESERENSMRWGCSTCRSCACVWARPRASGSGSECRLEELMTEGPWRIGVIGAAAELLDHLHLDSALSSAAVIEGVLIVQVPGGVDTDSAQDQPAMTDWRRVPSCAGCSFVVSLRVRARVFLCVHLCIFMSGCVFVCGNGRLSQ</sequence>
<dbReference type="Proteomes" id="UP000518266">
    <property type="component" value="Unassembled WGS sequence"/>
</dbReference>
<protein>
    <submittedName>
        <fullName evidence="2">Uncharacterized protein</fullName>
    </submittedName>
</protein>